<feature type="chain" id="PRO_5043753593" evidence="1">
    <location>
        <begin position="22"/>
        <end position="107"/>
    </location>
</feature>
<protein>
    <submittedName>
        <fullName evidence="2">Uncharacterized protein</fullName>
    </submittedName>
</protein>
<evidence type="ECO:0000313" key="3">
    <source>
        <dbReference type="Proteomes" id="UP000824782"/>
    </source>
</evidence>
<evidence type="ECO:0000256" key="1">
    <source>
        <dbReference type="SAM" id="SignalP"/>
    </source>
</evidence>
<evidence type="ECO:0000313" key="2">
    <source>
        <dbReference type="EMBL" id="KAG8595109.1"/>
    </source>
</evidence>
<dbReference type="AlphaFoldDB" id="A0AAV7DDT7"/>
<keyword evidence="1" id="KW-0732">Signal</keyword>
<feature type="signal peptide" evidence="1">
    <location>
        <begin position="1"/>
        <end position="21"/>
    </location>
</feature>
<accession>A0AAV7DDT7</accession>
<organism evidence="2 3">
    <name type="scientific">Engystomops pustulosus</name>
    <name type="common">Tungara frog</name>
    <name type="synonym">Physalaemus pustulosus</name>
    <dbReference type="NCBI Taxonomy" id="76066"/>
    <lineage>
        <taxon>Eukaryota</taxon>
        <taxon>Metazoa</taxon>
        <taxon>Chordata</taxon>
        <taxon>Craniata</taxon>
        <taxon>Vertebrata</taxon>
        <taxon>Euteleostomi</taxon>
        <taxon>Amphibia</taxon>
        <taxon>Batrachia</taxon>
        <taxon>Anura</taxon>
        <taxon>Neobatrachia</taxon>
        <taxon>Hyloidea</taxon>
        <taxon>Leptodactylidae</taxon>
        <taxon>Leiuperinae</taxon>
        <taxon>Engystomops</taxon>
    </lineage>
</organism>
<keyword evidence="3" id="KW-1185">Reference proteome</keyword>
<dbReference type="Proteomes" id="UP000824782">
    <property type="component" value="Unassembled WGS sequence"/>
</dbReference>
<reference evidence="2" key="1">
    <citation type="thesis" date="2020" institute="ProQuest LLC" country="789 East Eisenhower Parkway, Ann Arbor, MI, USA">
        <title>Comparative Genomics and Chromosome Evolution.</title>
        <authorList>
            <person name="Mudd A.B."/>
        </authorList>
    </citation>
    <scope>NUCLEOTIDE SEQUENCE</scope>
    <source>
        <strain evidence="2">237g6f4</strain>
        <tissue evidence="2">Blood</tissue>
    </source>
</reference>
<comment type="caution">
    <text evidence="2">The sequence shown here is derived from an EMBL/GenBank/DDBJ whole genome shotgun (WGS) entry which is preliminary data.</text>
</comment>
<name>A0AAV7DDT7_ENGPU</name>
<gene>
    <name evidence="2" type="ORF">GDO81_001421</name>
</gene>
<proteinExistence type="predicted"/>
<dbReference type="EMBL" id="WNYA01000001">
    <property type="protein sequence ID" value="KAG8595109.1"/>
    <property type="molecule type" value="Genomic_DNA"/>
</dbReference>
<sequence>MKMRTLFVMTVFLILVWLTDGSEGVSARKKSDPRRAFFSKRSFPPRYKENSQYICAIDLCLPGMKRCTKTSYLQHSYQLQDELERKNLEIQCVFLFADCAAKCINIL</sequence>